<dbReference type="EMBL" id="JACWMX010000003">
    <property type="protein sequence ID" value="MBD1393289.1"/>
    <property type="molecule type" value="Genomic_DNA"/>
</dbReference>
<gene>
    <name evidence="1" type="ORF">IDJ76_09285</name>
</gene>
<dbReference type="Proteomes" id="UP000619078">
    <property type="component" value="Unassembled WGS sequence"/>
</dbReference>
<protein>
    <recommendedName>
        <fullName evidence="3">Nucleotide-diphospho-sugar transferase</fullName>
    </recommendedName>
</protein>
<keyword evidence="2" id="KW-1185">Reference proteome</keyword>
<proteinExistence type="predicted"/>
<dbReference type="RefSeq" id="WP_191163020.1">
    <property type="nucleotide sequence ID" value="NZ_JACWMX010000003.1"/>
</dbReference>
<evidence type="ECO:0000313" key="1">
    <source>
        <dbReference type="EMBL" id="MBD1393289.1"/>
    </source>
</evidence>
<organism evidence="1 2">
    <name type="scientific">Mucilaginibacter glaciei</name>
    <dbReference type="NCBI Taxonomy" id="2772109"/>
    <lineage>
        <taxon>Bacteria</taxon>
        <taxon>Pseudomonadati</taxon>
        <taxon>Bacteroidota</taxon>
        <taxon>Sphingobacteriia</taxon>
        <taxon>Sphingobacteriales</taxon>
        <taxon>Sphingobacteriaceae</taxon>
        <taxon>Mucilaginibacter</taxon>
    </lineage>
</organism>
<sequence length="299" mass="34459">MKQAVLTNGRQNIYILTDTNFELYAGYNCVDISAYAKVNRPFDALYKHHSTNSFFFEKTCFDRWFIINDVIRDHGIGNFVYADCDVLILEDLKPVYNNFIKDIYDGTMMFFADGKSSITSAHTSFWNTKLLADFCSFITATYADKKAFEDLLERTLAGEFYNNRNVSDMILLDVFRTHTQPNTLNLLSLEDMDICFDFNIGAAFNGCNYVFELSIYTNTKKIIRQSKGLFGKVINCGSIVHPRFYTLHFQGYLAKALIPVNCNARGYFGGWRNYILGNTEFLKRRATVLKNRLKASFLK</sequence>
<comment type="caution">
    <text evidence="1">The sequence shown here is derived from an EMBL/GenBank/DDBJ whole genome shotgun (WGS) entry which is preliminary data.</text>
</comment>
<accession>A0A926NX31</accession>
<evidence type="ECO:0008006" key="3">
    <source>
        <dbReference type="Google" id="ProtNLM"/>
    </source>
</evidence>
<name>A0A926NX31_9SPHI</name>
<reference evidence="1" key="1">
    <citation type="submission" date="2020-09" db="EMBL/GenBank/DDBJ databases">
        <title>Novel species of Mucilaginibacter isolated from a glacier on the Tibetan Plateau.</title>
        <authorList>
            <person name="Liu Q."/>
            <person name="Xin Y.-H."/>
        </authorList>
    </citation>
    <scope>NUCLEOTIDE SEQUENCE</scope>
    <source>
        <strain evidence="1">ZB1P21</strain>
    </source>
</reference>
<dbReference type="AlphaFoldDB" id="A0A926NX31"/>
<evidence type="ECO:0000313" key="2">
    <source>
        <dbReference type="Proteomes" id="UP000619078"/>
    </source>
</evidence>